<dbReference type="InterPro" id="IPR052893">
    <property type="entry name" value="TCS_response_regulator"/>
</dbReference>
<dbReference type="SUPFAM" id="SSF52172">
    <property type="entry name" value="CheY-like"/>
    <property type="match status" value="1"/>
</dbReference>
<evidence type="ECO:0000313" key="3">
    <source>
        <dbReference type="EMBL" id="PZX43911.1"/>
    </source>
</evidence>
<dbReference type="Pfam" id="PF00072">
    <property type="entry name" value="Response_reg"/>
    <property type="match status" value="1"/>
</dbReference>
<dbReference type="InterPro" id="IPR011006">
    <property type="entry name" value="CheY-like_superfamily"/>
</dbReference>
<dbReference type="SMART" id="SM00448">
    <property type="entry name" value="REC"/>
    <property type="match status" value="1"/>
</dbReference>
<dbReference type="InterPro" id="IPR001789">
    <property type="entry name" value="Sig_transdc_resp-reg_receiver"/>
</dbReference>
<accession>A0ABX5Q1N7</accession>
<dbReference type="PROSITE" id="PS50110">
    <property type="entry name" value="RESPONSE_REGULATORY"/>
    <property type="match status" value="1"/>
</dbReference>
<sequence>MNNNLIKNACVIDDDKLYVSLVQMLITKNKIPVELLIFENGKLAFDYFQSELKKDNPKVPEVILLDLNMPVMDGWEFLEVIEPYMPAMNTKLNVVSSTINPAEVKKVKKLDFVHSFMTKPINKEAILTAFSKE</sequence>
<feature type="modified residue" description="4-aspartylphosphate" evidence="1">
    <location>
        <position position="66"/>
    </location>
</feature>
<name>A0ABX5Q1N7_9FLAO</name>
<dbReference type="EMBL" id="QKZR01000001">
    <property type="protein sequence ID" value="PZX43911.1"/>
    <property type="molecule type" value="Genomic_DNA"/>
</dbReference>
<protein>
    <submittedName>
        <fullName evidence="3">Response regulator receiver domain-containing protein</fullName>
    </submittedName>
</protein>
<keyword evidence="4" id="KW-1185">Reference proteome</keyword>
<dbReference type="Proteomes" id="UP000248584">
    <property type="component" value="Unassembled WGS sequence"/>
</dbReference>
<feature type="domain" description="Response regulatory" evidence="2">
    <location>
        <begin position="8"/>
        <end position="133"/>
    </location>
</feature>
<evidence type="ECO:0000259" key="2">
    <source>
        <dbReference type="PROSITE" id="PS50110"/>
    </source>
</evidence>
<keyword evidence="1" id="KW-0597">Phosphoprotein</keyword>
<proteinExistence type="predicted"/>
<dbReference type="RefSeq" id="WP_015361744.1">
    <property type="nucleotide sequence ID" value="NZ_QKZR01000001.1"/>
</dbReference>
<dbReference type="Gene3D" id="3.40.50.2300">
    <property type="match status" value="1"/>
</dbReference>
<gene>
    <name evidence="3" type="ORF">LX97_00916</name>
</gene>
<reference evidence="3 4" key="1">
    <citation type="submission" date="2018-06" db="EMBL/GenBank/DDBJ databases">
        <title>Genomic Encyclopedia of Archaeal and Bacterial Type Strains, Phase II (KMG-II): from individual species to whole genera.</title>
        <authorList>
            <person name="Goeker M."/>
        </authorList>
    </citation>
    <scope>NUCLEOTIDE SEQUENCE [LARGE SCALE GENOMIC DNA]</scope>
    <source>
        <strain evidence="3 4">DSM 17205</strain>
    </source>
</reference>
<organism evidence="3 4">
    <name type="scientific">Nonlabens dokdonensis</name>
    <dbReference type="NCBI Taxonomy" id="328515"/>
    <lineage>
        <taxon>Bacteria</taxon>
        <taxon>Pseudomonadati</taxon>
        <taxon>Bacteroidota</taxon>
        <taxon>Flavobacteriia</taxon>
        <taxon>Flavobacteriales</taxon>
        <taxon>Flavobacteriaceae</taxon>
        <taxon>Nonlabens</taxon>
    </lineage>
</organism>
<dbReference type="PANTHER" id="PTHR44520">
    <property type="entry name" value="RESPONSE REGULATOR RCP1-RELATED"/>
    <property type="match status" value="1"/>
</dbReference>
<comment type="caution">
    <text evidence="3">The sequence shown here is derived from an EMBL/GenBank/DDBJ whole genome shotgun (WGS) entry which is preliminary data.</text>
</comment>
<evidence type="ECO:0000313" key="4">
    <source>
        <dbReference type="Proteomes" id="UP000248584"/>
    </source>
</evidence>
<dbReference type="PANTHER" id="PTHR44520:SF2">
    <property type="entry name" value="RESPONSE REGULATOR RCP1"/>
    <property type="match status" value="1"/>
</dbReference>
<evidence type="ECO:0000256" key="1">
    <source>
        <dbReference type="PROSITE-ProRule" id="PRU00169"/>
    </source>
</evidence>